<dbReference type="EMBL" id="BMQL01000001">
    <property type="protein sequence ID" value="GGQ95377.1"/>
    <property type="molecule type" value="Genomic_DNA"/>
</dbReference>
<feature type="domain" description="Methyltransferase type 11" evidence="1">
    <location>
        <begin position="27"/>
        <end position="104"/>
    </location>
</feature>
<dbReference type="Gene3D" id="3.40.50.150">
    <property type="entry name" value="Vaccinia Virus protein VP39"/>
    <property type="match status" value="1"/>
</dbReference>
<sequence length="180" mass="18913">MSQRCGQVWSFGVLLDAVPIDTAASVLDIGGGDGRLLLELARRGHTGRQALIDAARGGDAHALPFAAQSFDVMVLLRVLAHLHTPALALAEARRVLRPGGRVVVAAHGPLHLAALLGTVSTQSAPAPAAAVPFDLRLPVLLTVHDQRALLASYGQSAQPQGELKTELQLCGWVQHIEGQN</sequence>
<evidence type="ECO:0000313" key="2">
    <source>
        <dbReference type="EMBL" id="GGQ95377.1"/>
    </source>
</evidence>
<protein>
    <recommendedName>
        <fullName evidence="1">Methyltransferase type 11 domain-containing protein</fullName>
    </recommendedName>
</protein>
<reference evidence="2" key="1">
    <citation type="journal article" date="2014" name="Int. J. Syst. Evol. Microbiol.">
        <title>Complete genome sequence of Corynebacterium casei LMG S-19264T (=DSM 44701T), isolated from a smear-ripened cheese.</title>
        <authorList>
            <consortium name="US DOE Joint Genome Institute (JGI-PGF)"/>
            <person name="Walter F."/>
            <person name="Albersmeier A."/>
            <person name="Kalinowski J."/>
            <person name="Ruckert C."/>
        </authorList>
    </citation>
    <scope>NUCLEOTIDE SEQUENCE</scope>
    <source>
        <strain evidence="2">JCM 31311</strain>
    </source>
</reference>
<dbReference type="CDD" id="cd02440">
    <property type="entry name" value="AdoMet_MTases"/>
    <property type="match status" value="1"/>
</dbReference>
<evidence type="ECO:0000313" key="3">
    <source>
        <dbReference type="Proteomes" id="UP000603865"/>
    </source>
</evidence>
<name>A0A918BXQ8_9DEIO</name>
<dbReference type="Proteomes" id="UP000603865">
    <property type="component" value="Unassembled WGS sequence"/>
</dbReference>
<dbReference type="InterPro" id="IPR013216">
    <property type="entry name" value="Methyltransf_11"/>
</dbReference>
<dbReference type="InterPro" id="IPR029063">
    <property type="entry name" value="SAM-dependent_MTases_sf"/>
</dbReference>
<gene>
    <name evidence="2" type="ORF">GCM10008957_04700</name>
</gene>
<dbReference type="PANTHER" id="PTHR42912:SF80">
    <property type="entry name" value="METHYLTRANSFERASE DOMAIN-CONTAINING PROTEIN"/>
    <property type="match status" value="1"/>
</dbReference>
<dbReference type="SUPFAM" id="SSF53335">
    <property type="entry name" value="S-adenosyl-L-methionine-dependent methyltransferases"/>
    <property type="match status" value="1"/>
</dbReference>
<evidence type="ECO:0000259" key="1">
    <source>
        <dbReference type="Pfam" id="PF08241"/>
    </source>
</evidence>
<dbReference type="PANTHER" id="PTHR42912">
    <property type="entry name" value="METHYLTRANSFERASE"/>
    <property type="match status" value="1"/>
</dbReference>
<accession>A0A918BXQ8</accession>
<reference evidence="2" key="2">
    <citation type="submission" date="2020-09" db="EMBL/GenBank/DDBJ databases">
        <authorList>
            <person name="Sun Q."/>
            <person name="Ohkuma M."/>
        </authorList>
    </citation>
    <scope>NUCLEOTIDE SEQUENCE</scope>
    <source>
        <strain evidence="2">JCM 31311</strain>
    </source>
</reference>
<dbReference type="AlphaFoldDB" id="A0A918BXQ8"/>
<proteinExistence type="predicted"/>
<dbReference type="Pfam" id="PF08241">
    <property type="entry name" value="Methyltransf_11"/>
    <property type="match status" value="1"/>
</dbReference>
<dbReference type="InterPro" id="IPR050508">
    <property type="entry name" value="Methyltransf_Superfamily"/>
</dbReference>
<comment type="caution">
    <text evidence="2">The sequence shown here is derived from an EMBL/GenBank/DDBJ whole genome shotgun (WGS) entry which is preliminary data.</text>
</comment>
<keyword evidence="3" id="KW-1185">Reference proteome</keyword>
<dbReference type="GO" id="GO:0008757">
    <property type="term" value="F:S-adenosylmethionine-dependent methyltransferase activity"/>
    <property type="evidence" value="ECO:0007669"/>
    <property type="project" value="InterPro"/>
</dbReference>
<dbReference type="RefSeq" id="WP_229775813.1">
    <property type="nucleotide sequence ID" value="NZ_BMQL01000001.1"/>
</dbReference>
<organism evidence="2 3">
    <name type="scientific">Deinococcus ruber</name>
    <dbReference type="NCBI Taxonomy" id="1848197"/>
    <lineage>
        <taxon>Bacteria</taxon>
        <taxon>Thermotogati</taxon>
        <taxon>Deinococcota</taxon>
        <taxon>Deinococci</taxon>
        <taxon>Deinococcales</taxon>
        <taxon>Deinococcaceae</taxon>
        <taxon>Deinococcus</taxon>
    </lineage>
</organism>